<gene>
    <name evidence="1" type="ORF">FA13DRAFT_1395267</name>
</gene>
<comment type="caution">
    <text evidence="1">The sequence shown here is derived from an EMBL/GenBank/DDBJ whole genome shotgun (WGS) entry which is preliminary data.</text>
</comment>
<sequence length="150" mass="17295">MALTCHKRLDLDPLVFSRNLNVLMDVFRQFLAHGDPIITSAFRAHAFVRATAACWTTIYHRLRVKTGKKQYRRLHNMALQLQEWSAFDGLSPLKSMRQSIQGGLLSISWRSFAIMLVPSRRQVMVSFSRVSKPLRRGSYLTLHIHPSSML</sequence>
<keyword evidence="2" id="KW-1185">Reference proteome</keyword>
<evidence type="ECO:0000313" key="1">
    <source>
        <dbReference type="EMBL" id="TEB23911.1"/>
    </source>
</evidence>
<name>A0A4Y7SQC0_COPMI</name>
<dbReference type="Proteomes" id="UP000298030">
    <property type="component" value="Unassembled WGS sequence"/>
</dbReference>
<evidence type="ECO:0000313" key="2">
    <source>
        <dbReference type="Proteomes" id="UP000298030"/>
    </source>
</evidence>
<accession>A0A4Y7SQC0</accession>
<proteinExistence type="predicted"/>
<protein>
    <submittedName>
        <fullName evidence="1">Uncharacterized protein</fullName>
    </submittedName>
</protein>
<dbReference type="AlphaFoldDB" id="A0A4Y7SQC0"/>
<reference evidence="1 2" key="1">
    <citation type="journal article" date="2019" name="Nat. Ecol. Evol.">
        <title>Megaphylogeny resolves global patterns of mushroom evolution.</title>
        <authorList>
            <person name="Varga T."/>
            <person name="Krizsan K."/>
            <person name="Foldi C."/>
            <person name="Dima B."/>
            <person name="Sanchez-Garcia M."/>
            <person name="Sanchez-Ramirez S."/>
            <person name="Szollosi G.J."/>
            <person name="Szarkandi J.G."/>
            <person name="Papp V."/>
            <person name="Albert L."/>
            <person name="Andreopoulos W."/>
            <person name="Angelini C."/>
            <person name="Antonin V."/>
            <person name="Barry K.W."/>
            <person name="Bougher N.L."/>
            <person name="Buchanan P."/>
            <person name="Buyck B."/>
            <person name="Bense V."/>
            <person name="Catcheside P."/>
            <person name="Chovatia M."/>
            <person name="Cooper J."/>
            <person name="Damon W."/>
            <person name="Desjardin D."/>
            <person name="Finy P."/>
            <person name="Geml J."/>
            <person name="Haridas S."/>
            <person name="Hughes K."/>
            <person name="Justo A."/>
            <person name="Karasinski D."/>
            <person name="Kautmanova I."/>
            <person name="Kiss B."/>
            <person name="Kocsube S."/>
            <person name="Kotiranta H."/>
            <person name="LaButti K.M."/>
            <person name="Lechner B.E."/>
            <person name="Liimatainen K."/>
            <person name="Lipzen A."/>
            <person name="Lukacs Z."/>
            <person name="Mihaltcheva S."/>
            <person name="Morgado L.N."/>
            <person name="Niskanen T."/>
            <person name="Noordeloos M.E."/>
            <person name="Ohm R.A."/>
            <person name="Ortiz-Santana B."/>
            <person name="Ovrebo C."/>
            <person name="Racz N."/>
            <person name="Riley R."/>
            <person name="Savchenko A."/>
            <person name="Shiryaev A."/>
            <person name="Soop K."/>
            <person name="Spirin V."/>
            <person name="Szebenyi C."/>
            <person name="Tomsovsky M."/>
            <person name="Tulloss R.E."/>
            <person name="Uehling J."/>
            <person name="Grigoriev I.V."/>
            <person name="Vagvolgyi C."/>
            <person name="Papp T."/>
            <person name="Martin F.M."/>
            <person name="Miettinen O."/>
            <person name="Hibbett D.S."/>
            <person name="Nagy L.G."/>
        </authorList>
    </citation>
    <scope>NUCLEOTIDE SEQUENCE [LARGE SCALE GENOMIC DNA]</scope>
    <source>
        <strain evidence="1 2">FP101781</strain>
    </source>
</reference>
<organism evidence="1 2">
    <name type="scientific">Coprinellus micaceus</name>
    <name type="common">Glistening ink-cap mushroom</name>
    <name type="synonym">Coprinus micaceus</name>
    <dbReference type="NCBI Taxonomy" id="71717"/>
    <lineage>
        <taxon>Eukaryota</taxon>
        <taxon>Fungi</taxon>
        <taxon>Dikarya</taxon>
        <taxon>Basidiomycota</taxon>
        <taxon>Agaricomycotina</taxon>
        <taxon>Agaricomycetes</taxon>
        <taxon>Agaricomycetidae</taxon>
        <taxon>Agaricales</taxon>
        <taxon>Agaricineae</taxon>
        <taxon>Psathyrellaceae</taxon>
        <taxon>Coprinellus</taxon>
    </lineage>
</organism>
<dbReference type="EMBL" id="QPFP01000072">
    <property type="protein sequence ID" value="TEB23911.1"/>
    <property type="molecule type" value="Genomic_DNA"/>
</dbReference>